<dbReference type="RefSeq" id="WP_091545469.1">
    <property type="nucleotide sequence ID" value="NZ_FMUS01000022.1"/>
</dbReference>
<proteinExistence type="predicted"/>
<dbReference type="InterPro" id="IPR003439">
    <property type="entry name" value="ABC_transporter-like_ATP-bd"/>
</dbReference>
<keyword evidence="2 4" id="KW-0067">ATP-binding</keyword>
<evidence type="ECO:0000256" key="2">
    <source>
        <dbReference type="ARBA" id="ARBA00022840"/>
    </source>
</evidence>
<dbReference type="PANTHER" id="PTHR43582">
    <property type="entry name" value="LINEARMYCIN RESISTANCE ATP-BINDING PROTEIN LNRL"/>
    <property type="match status" value="1"/>
</dbReference>
<name>A0A1G5JZC6_9FIRM</name>
<evidence type="ECO:0000256" key="1">
    <source>
        <dbReference type="ARBA" id="ARBA00022741"/>
    </source>
</evidence>
<organism evidence="4 5">
    <name type="scientific">Alkaliphilus peptidifermentans DSM 18978</name>
    <dbReference type="NCBI Taxonomy" id="1120976"/>
    <lineage>
        <taxon>Bacteria</taxon>
        <taxon>Bacillati</taxon>
        <taxon>Bacillota</taxon>
        <taxon>Clostridia</taxon>
        <taxon>Peptostreptococcales</taxon>
        <taxon>Natronincolaceae</taxon>
        <taxon>Alkaliphilus</taxon>
    </lineage>
</organism>
<dbReference type="Gene3D" id="3.40.50.300">
    <property type="entry name" value="P-loop containing nucleotide triphosphate hydrolases"/>
    <property type="match status" value="1"/>
</dbReference>
<accession>A0A1G5JZC6</accession>
<evidence type="ECO:0000259" key="3">
    <source>
        <dbReference type="PROSITE" id="PS50893"/>
    </source>
</evidence>
<dbReference type="PROSITE" id="PS00211">
    <property type="entry name" value="ABC_TRANSPORTER_1"/>
    <property type="match status" value="1"/>
</dbReference>
<reference evidence="4 5" key="1">
    <citation type="submission" date="2016-10" db="EMBL/GenBank/DDBJ databases">
        <authorList>
            <person name="de Groot N.N."/>
        </authorList>
    </citation>
    <scope>NUCLEOTIDE SEQUENCE [LARGE SCALE GENOMIC DNA]</scope>
    <source>
        <strain evidence="4 5">DSM 18978</strain>
    </source>
</reference>
<dbReference type="InterPro" id="IPR027417">
    <property type="entry name" value="P-loop_NTPase"/>
</dbReference>
<evidence type="ECO:0000313" key="5">
    <source>
        <dbReference type="Proteomes" id="UP000198636"/>
    </source>
</evidence>
<feature type="domain" description="ABC transporter" evidence="3">
    <location>
        <begin position="4"/>
        <end position="234"/>
    </location>
</feature>
<evidence type="ECO:0000313" key="4">
    <source>
        <dbReference type="EMBL" id="SCY93676.1"/>
    </source>
</evidence>
<dbReference type="PROSITE" id="PS50893">
    <property type="entry name" value="ABC_TRANSPORTER_2"/>
    <property type="match status" value="1"/>
</dbReference>
<dbReference type="InterPro" id="IPR003593">
    <property type="entry name" value="AAA+_ATPase"/>
</dbReference>
<dbReference type="SUPFAM" id="SSF52540">
    <property type="entry name" value="P-loop containing nucleoside triphosphate hydrolases"/>
    <property type="match status" value="1"/>
</dbReference>
<gene>
    <name evidence="4" type="ORF">SAMN03080606_03148</name>
</gene>
<dbReference type="InterPro" id="IPR017871">
    <property type="entry name" value="ABC_transporter-like_CS"/>
</dbReference>
<keyword evidence="1" id="KW-0547">Nucleotide-binding</keyword>
<dbReference type="EMBL" id="FMUS01000022">
    <property type="protein sequence ID" value="SCY93676.1"/>
    <property type="molecule type" value="Genomic_DNA"/>
</dbReference>
<dbReference type="PANTHER" id="PTHR43582:SF2">
    <property type="entry name" value="LINEARMYCIN RESISTANCE ATP-BINDING PROTEIN LNRL"/>
    <property type="match status" value="1"/>
</dbReference>
<keyword evidence="5" id="KW-1185">Reference proteome</keyword>
<protein>
    <submittedName>
        <fullName evidence="4">ABC-2 type transport system ATP-binding protein</fullName>
    </submittedName>
</protein>
<dbReference type="GO" id="GO:0016887">
    <property type="term" value="F:ATP hydrolysis activity"/>
    <property type="evidence" value="ECO:0007669"/>
    <property type="project" value="InterPro"/>
</dbReference>
<dbReference type="AlphaFoldDB" id="A0A1G5JZC6"/>
<dbReference type="SMART" id="SM00382">
    <property type="entry name" value="AAA"/>
    <property type="match status" value="1"/>
</dbReference>
<dbReference type="Proteomes" id="UP000198636">
    <property type="component" value="Unassembled WGS sequence"/>
</dbReference>
<dbReference type="STRING" id="1120976.SAMN03080606_03148"/>
<dbReference type="OrthoDB" id="9804819at2"/>
<dbReference type="GO" id="GO:0005524">
    <property type="term" value="F:ATP binding"/>
    <property type="evidence" value="ECO:0007669"/>
    <property type="project" value="UniProtKB-KW"/>
</dbReference>
<sequence>MTYIQLNNVIKRYSHQLAVDQVSFTIEKGEVFGLLGPNGAGKSTTIKMLVGLLKPDSGEILVDGIDVKKRPIDVKKKLGLVPQELAIYNNLSAEENIAFFGGLHGLRGKHLKERIEEALTFTGLEDRKKDKPVKFSGGMKRRLNIACAIVHKPDIIIMDEPTVGIDPQSRNHILDSILELNRMGATIIYTSHYMEEVEAICKRVGIMDNGKLIALGDKNHLKKEITSGEKILVETAEVNASAVDALKKLHGILGVSVKDNQIEVYSKSSQERLQDILFILANHQIMIKNIALTDVNLENVFLHLTGKSLRD</sequence>
<dbReference type="Pfam" id="PF00005">
    <property type="entry name" value="ABC_tran"/>
    <property type="match status" value="1"/>
</dbReference>